<evidence type="ECO:0000313" key="3">
    <source>
        <dbReference type="Proteomes" id="UP000289482"/>
    </source>
</evidence>
<dbReference type="EMBL" id="SDIF01000137">
    <property type="protein sequence ID" value="RXS59566.1"/>
    <property type="molecule type" value="Genomic_DNA"/>
</dbReference>
<dbReference type="AlphaFoldDB" id="A0A4Q1QX81"/>
<dbReference type="GeneID" id="95782041"/>
<comment type="caution">
    <text evidence="2">The sequence shown here is derived from an EMBL/GenBank/DDBJ whole genome shotgun (WGS) entry which is preliminary data.</text>
</comment>
<proteinExistence type="predicted"/>
<feature type="region of interest" description="Disordered" evidence="1">
    <location>
        <begin position="83"/>
        <end position="103"/>
    </location>
</feature>
<evidence type="ECO:0000256" key="1">
    <source>
        <dbReference type="SAM" id="MobiDB-lite"/>
    </source>
</evidence>
<accession>A0A4Q1QX81</accession>
<dbReference type="RefSeq" id="WP_129250773.1">
    <property type="nucleotide sequence ID" value="NZ_JABZEL010000008.1"/>
</dbReference>
<gene>
    <name evidence="2" type="ORF">EST54_29545</name>
</gene>
<sequence>MSEQFKVDLDELDGVVRQLRRLRADMDEPSQKVKYSTTIPMSAFGVDFLEAGKLAKAHDGMQEYMSQVINALQDLIHRFGEKTEASRGAYEDQEHETKTSMNG</sequence>
<evidence type="ECO:0008006" key="4">
    <source>
        <dbReference type="Google" id="ProtNLM"/>
    </source>
</evidence>
<reference evidence="2 3" key="1">
    <citation type="submission" date="2019-01" db="EMBL/GenBank/DDBJ databases">
        <title>Draft genome sequences of the type strain Streptomyces sioyaensis DSM 40032 and its novel strain, TM32, a thermotolerant antibiotics-producing actinobacterium.</title>
        <authorList>
            <person name="Nakaew N."/>
            <person name="Lumyong S."/>
            <person name="Sloan W.T."/>
            <person name="Sungthong R."/>
        </authorList>
    </citation>
    <scope>NUCLEOTIDE SEQUENCE [LARGE SCALE GENOMIC DNA]</scope>
    <source>
        <strain evidence="2 3">DSM 40032</strain>
    </source>
</reference>
<name>A0A4Q1QX81_9ACTN</name>
<protein>
    <recommendedName>
        <fullName evidence="4">PE domain-containing protein</fullName>
    </recommendedName>
</protein>
<evidence type="ECO:0000313" key="2">
    <source>
        <dbReference type="EMBL" id="RXS59566.1"/>
    </source>
</evidence>
<organism evidence="2 3">
    <name type="scientific">Streptomyces sioyaensis</name>
    <dbReference type="NCBI Taxonomy" id="67364"/>
    <lineage>
        <taxon>Bacteria</taxon>
        <taxon>Bacillati</taxon>
        <taxon>Actinomycetota</taxon>
        <taxon>Actinomycetes</taxon>
        <taxon>Kitasatosporales</taxon>
        <taxon>Streptomycetaceae</taxon>
        <taxon>Streptomyces</taxon>
    </lineage>
</organism>
<keyword evidence="3" id="KW-1185">Reference proteome</keyword>
<dbReference type="Proteomes" id="UP000289482">
    <property type="component" value="Unassembled WGS sequence"/>
</dbReference>